<evidence type="ECO:0000313" key="7">
    <source>
        <dbReference type="EMBL" id="MDJ1172272.1"/>
    </source>
</evidence>
<accession>A0ABT7AZD2</accession>
<dbReference type="Pfam" id="PF06271">
    <property type="entry name" value="RDD"/>
    <property type="match status" value="1"/>
</dbReference>
<keyword evidence="4 5" id="KW-0472">Membrane</keyword>
<dbReference type="EMBL" id="JAQOSP010000147">
    <property type="protein sequence ID" value="MDJ1172272.1"/>
    <property type="molecule type" value="Genomic_DNA"/>
</dbReference>
<protein>
    <submittedName>
        <fullName evidence="7">RDD family protein</fullName>
    </submittedName>
</protein>
<reference evidence="7 8" key="1">
    <citation type="submission" date="2023-01" db="EMBL/GenBank/DDBJ databases">
        <title>Novel diversity within Roseofilum (Cyanobacteria; Desertifilaceae) from marine benthic mats with descriptions of four novel species.</title>
        <authorList>
            <person name="Wang Y."/>
            <person name="Berthold D.E."/>
            <person name="Hu J."/>
            <person name="Lefler F.W."/>
            <person name="Laughinghouse H.D. IV."/>
        </authorList>
    </citation>
    <scope>NUCLEOTIDE SEQUENCE [LARGE SCALE GENOMIC DNA]</scope>
    <source>
        <strain evidence="7 8">BLCC-M154</strain>
    </source>
</reference>
<evidence type="ECO:0000256" key="1">
    <source>
        <dbReference type="ARBA" id="ARBA00004141"/>
    </source>
</evidence>
<evidence type="ECO:0000256" key="5">
    <source>
        <dbReference type="SAM" id="Phobius"/>
    </source>
</evidence>
<keyword evidence="8" id="KW-1185">Reference proteome</keyword>
<dbReference type="Proteomes" id="UP001235303">
    <property type="component" value="Unassembled WGS sequence"/>
</dbReference>
<feature type="domain" description="RDD" evidence="6">
    <location>
        <begin position="13"/>
        <end position="145"/>
    </location>
</feature>
<evidence type="ECO:0000256" key="2">
    <source>
        <dbReference type="ARBA" id="ARBA00022692"/>
    </source>
</evidence>
<evidence type="ECO:0000313" key="8">
    <source>
        <dbReference type="Proteomes" id="UP001235303"/>
    </source>
</evidence>
<dbReference type="InterPro" id="IPR010432">
    <property type="entry name" value="RDD"/>
</dbReference>
<name>A0ABT7AZD2_9CYAN</name>
<gene>
    <name evidence="7" type="ORF">PMG71_22845</name>
</gene>
<sequence length="174" mass="19639">MFSANPDRYLPRAPLSRRTAAFAIDLSTIWLLCAIAGRGLFLPVFVFAWFTARIFIVLKNKGQSLGRYAFDLRVVDFTGRTPLFSDLLKREAILGLASMLALAGFNALNPANAWSLLLILPLGVDCGWAFAETNWRQAFHDQIAGTIMIQSRRGYSLDLKLKQIVAQFQRRMRQ</sequence>
<comment type="caution">
    <text evidence="7">The sequence shown here is derived from an EMBL/GenBank/DDBJ whole genome shotgun (WGS) entry which is preliminary data.</text>
</comment>
<keyword evidence="3 5" id="KW-1133">Transmembrane helix</keyword>
<evidence type="ECO:0000259" key="6">
    <source>
        <dbReference type="Pfam" id="PF06271"/>
    </source>
</evidence>
<comment type="subcellular location">
    <subcellularLocation>
        <location evidence="1">Membrane</location>
        <topology evidence="1">Multi-pass membrane protein</topology>
    </subcellularLocation>
</comment>
<proteinExistence type="predicted"/>
<keyword evidence="2 5" id="KW-0812">Transmembrane</keyword>
<evidence type="ECO:0000256" key="4">
    <source>
        <dbReference type="ARBA" id="ARBA00023136"/>
    </source>
</evidence>
<feature type="transmembrane region" description="Helical" evidence="5">
    <location>
        <begin position="20"/>
        <end position="50"/>
    </location>
</feature>
<organism evidence="7 8">
    <name type="scientific">Roseofilum acuticapitatum BLCC-M154</name>
    <dbReference type="NCBI Taxonomy" id="3022444"/>
    <lineage>
        <taxon>Bacteria</taxon>
        <taxon>Bacillati</taxon>
        <taxon>Cyanobacteriota</taxon>
        <taxon>Cyanophyceae</taxon>
        <taxon>Desertifilales</taxon>
        <taxon>Desertifilaceae</taxon>
        <taxon>Roseofilum</taxon>
        <taxon>Roseofilum acuticapitatum</taxon>
    </lineage>
</organism>
<dbReference type="RefSeq" id="WP_283756020.1">
    <property type="nucleotide sequence ID" value="NZ_JAQOSP010000147.1"/>
</dbReference>
<evidence type="ECO:0000256" key="3">
    <source>
        <dbReference type="ARBA" id="ARBA00022989"/>
    </source>
</evidence>